<dbReference type="InterPro" id="IPR041885">
    <property type="entry name" value="MAN1_winged_helix_dom"/>
</dbReference>
<feature type="domain" description="HeH/LEM" evidence="9">
    <location>
        <begin position="16"/>
        <end position="50"/>
    </location>
</feature>
<dbReference type="InterPro" id="IPR044780">
    <property type="entry name" value="Heh2/Src1"/>
</dbReference>
<accession>A0AAN6WYD2</accession>
<feature type="domain" description="Man1/Src1-like C-terminal" evidence="8">
    <location>
        <begin position="316"/>
        <end position="672"/>
    </location>
</feature>
<dbReference type="Proteomes" id="UP001302126">
    <property type="component" value="Unassembled WGS sequence"/>
</dbReference>
<dbReference type="GO" id="GO:0034399">
    <property type="term" value="C:nuclear periphery"/>
    <property type="evidence" value="ECO:0007669"/>
    <property type="project" value="TreeGrafter"/>
</dbReference>
<feature type="compositionally biased region" description="Polar residues" evidence="7">
    <location>
        <begin position="191"/>
        <end position="207"/>
    </location>
</feature>
<evidence type="ECO:0000256" key="2">
    <source>
        <dbReference type="ARBA" id="ARBA00022553"/>
    </source>
</evidence>
<dbReference type="AlphaFoldDB" id="A0AAN6WYD2"/>
<dbReference type="GO" id="GO:0003682">
    <property type="term" value="F:chromatin binding"/>
    <property type="evidence" value="ECO:0007669"/>
    <property type="project" value="InterPro"/>
</dbReference>
<keyword evidence="3" id="KW-0812">Transmembrane</keyword>
<evidence type="ECO:0000313" key="10">
    <source>
        <dbReference type="EMBL" id="KAK4190549.1"/>
    </source>
</evidence>
<dbReference type="Gene3D" id="1.10.720.40">
    <property type="match status" value="1"/>
</dbReference>
<feature type="region of interest" description="Disordered" evidence="7">
    <location>
        <begin position="73"/>
        <end position="258"/>
    </location>
</feature>
<dbReference type="GO" id="GO:0005783">
    <property type="term" value="C:endoplasmic reticulum"/>
    <property type="evidence" value="ECO:0007669"/>
    <property type="project" value="TreeGrafter"/>
</dbReference>
<dbReference type="PANTHER" id="PTHR47808:SF2">
    <property type="entry name" value="LEM DOMAIN-CONTAINING PROTEIN 2"/>
    <property type="match status" value="1"/>
</dbReference>
<name>A0AAN6WYD2_9PEZI</name>
<dbReference type="Gene3D" id="1.10.10.1180">
    <property type="entry name" value="MAN1, winged-helix domain"/>
    <property type="match status" value="1"/>
</dbReference>
<sequence length="728" mass="81079">MSDSESVDYLLPDFDPKSLTVPRLRSILVTHNVQYPSQAKKPQLIEIFNDQVVPQSKKILAARARVKRMSRGIVDADSGSTSTDFSNEHEYLPPPPPSVSRRSRSPRKTTARIKRESEDPDHLPVATPAAVRESPRKRQSRSVSVQPPPSEADTAVDYETPRTTRRDYNHATPGVKLEQEDSGDFFKRTPETQSVFSSDNPFQSGANTPLPDTVKTPSNRRKTAAFESARKHATPATGRRRTDGPIFSEPSAPSTVSRSFDKEFTIPDVEVTEEFTPDEQLALTQEEAANPRLAVARQVPVPKRRSNLTTPIWVLITTLFVAYAAWYRQEKIAVGYCGLGREATQIIPANIRIPEWASEVAARFDIHDIQVPEWILAYLEPQCEPCPPHAYCYEDFTARCEPDFLLKPHPLSLGGAIPLPPTCEPDGEKVRRVQAVADKAVEELRDRRAKFECGEPLVPEGQPLDSPAIDEDELKEILNQKRSKRMSAEDFDELWIAAMGEVKARDEVEVHGTEDQATETGGASGFSPARLSSSSLARLPLTCAIQRSARLGLARHRITLGGLILSILSVLYGRRRYQTNRALAARVPALVDEVLDRLANQKELAFDDGQGDAFIFLPNLRDDLLRSLHSLAERERIWQRVVSLVAQNANVRTGVRESHNGEVGRAWEWIGPSRITNGGGPTRRGKSLRVSFSPGVKEEEEEGNVTTSGALEKKAGAHRKWEEGRPIY</sequence>
<evidence type="ECO:0000256" key="5">
    <source>
        <dbReference type="ARBA" id="ARBA00023136"/>
    </source>
</evidence>
<dbReference type="Pfam" id="PF12949">
    <property type="entry name" value="HeH"/>
    <property type="match status" value="1"/>
</dbReference>
<keyword evidence="5" id="KW-0472">Membrane</keyword>
<dbReference type="InterPro" id="IPR018996">
    <property type="entry name" value="Man1/Src1-like_C"/>
</dbReference>
<evidence type="ECO:0000256" key="3">
    <source>
        <dbReference type="ARBA" id="ARBA00022692"/>
    </source>
</evidence>
<keyword evidence="6" id="KW-0539">Nucleus</keyword>
<organism evidence="10 11">
    <name type="scientific">Podospora australis</name>
    <dbReference type="NCBI Taxonomy" id="1536484"/>
    <lineage>
        <taxon>Eukaryota</taxon>
        <taxon>Fungi</taxon>
        <taxon>Dikarya</taxon>
        <taxon>Ascomycota</taxon>
        <taxon>Pezizomycotina</taxon>
        <taxon>Sordariomycetes</taxon>
        <taxon>Sordariomycetidae</taxon>
        <taxon>Sordariales</taxon>
        <taxon>Podosporaceae</taxon>
        <taxon>Podospora</taxon>
    </lineage>
</organism>
<feature type="region of interest" description="Disordered" evidence="7">
    <location>
        <begin position="693"/>
        <end position="728"/>
    </location>
</feature>
<dbReference type="Pfam" id="PF09402">
    <property type="entry name" value="MSC"/>
    <property type="match status" value="1"/>
</dbReference>
<dbReference type="InterPro" id="IPR011015">
    <property type="entry name" value="LEM/LEM-like_dom_sf"/>
</dbReference>
<keyword evidence="4" id="KW-1133">Transmembrane helix</keyword>
<dbReference type="GO" id="GO:0071763">
    <property type="term" value="P:nuclear membrane organization"/>
    <property type="evidence" value="ECO:0007669"/>
    <property type="project" value="TreeGrafter"/>
</dbReference>
<comment type="caution">
    <text evidence="10">The sequence shown here is derived from an EMBL/GenBank/DDBJ whole genome shotgun (WGS) entry which is preliminary data.</text>
</comment>
<dbReference type="InterPro" id="IPR025856">
    <property type="entry name" value="HeH/LEM_domain"/>
</dbReference>
<dbReference type="CDD" id="cd12935">
    <property type="entry name" value="LEM_like"/>
    <property type="match status" value="1"/>
</dbReference>
<proteinExistence type="predicted"/>
<protein>
    <submittedName>
        <fullName evidence="10">Man1-Src1p-C-terminal domain-containing protein</fullName>
    </submittedName>
</protein>
<evidence type="ECO:0000256" key="1">
    <source>
        <dbReference type="ARBA" id="ARBA00004540"/>
    </source>
</evidence>
<feature type="compositionally biased region" description="Basic residues" evidence="7">
    <location>
        <begin position="101"/>
        <end position="112"/>
    </location>
</feature>
<evidence type="ECO:0000256" key="6">
    <source>
        <dbReference type="ARBA" id="ARBA00023242"/>
    </source>
</evidence>
<comment type="subcellular location">
    <subcellularLocation>
        <location evidence="1">Nucleus inner membrane</location>
    </subcellularLocation>
</comment>
<reference evidence="10" key="2">
    <citation type="submission" date="2023-05" db="EMBL/GenBank/DDBJ databases">
        <authorList>
            <consortium name="Lawrence Berkeley National Laboratory"/>
            <person name="Steindorff A."/>
            <person name="Hensen N."/>
            <person name="Bonometti L."/>
            <person name="Westerberg I."/>
            <person name="Brannstrom I.O."/>
            <person name="Guillou S."/>
            <person name="Cros-Aarteil S."/>
            <person name="Calhoun S."/>
            <person name="Haridas S."/>
            <person name="Kuo A."/>
            <person name="Mondo S."/>
            <person name="Pangilinan J."/>
            <person name="Riley R."/>
            <person name="Labutti K."/>
            <person name="Andreopoulos B."/>
            <person name="Lipzen A."/>
            <person name="Chen C."/>
            <person name="Yanf M."/>
            <person name="Daum C."/>
            <person name="Ng V."/>
            <person name="Clum A."/>
            <person name="Ohm R."/>
            <person name="Martin F."/>
            <person name="Silar P."/>
            <person name="Natvig D."/>
            <person name="Lalanne C."/>
            <person name="Gautier V."/>
            <person name="Ament-Velasquez S.L."/>
            <person name="Kruys A."/>
            <person name="Hutchinson M.I."/>
            <person name="Powell A.J."/>
            <person name="Barry K."/>
            <person name="Miller A.N."/>
            <person name="Grigoriev I.V."/>
            <person name="Debuchy R."/>
            <person name="Gladieux P."/>
            <person name="Thoren M.H."/>
            <person name="Johannesson H."/>
        </authorList>
    </citation>
    <scope>NUCLEOTIDE SEQUENCE</scope>
    <source>
        <strain evidence="10">PSN309</strain>
    </source>
</reference>
<keyword evidence="11" id="KW-1185">Reference proteome</keyword>
<reference evidence="10" key="1">
    <citation type="journal article" date="2023" name="Mol. Phylogenet. Evol.">
        <title>Genome-scale phylogeny and comparative genomics of the fungal order Sordariales.</title>
        <authorList>
            <person name="Hensen N."/>
            <person name="Bonometti L."/>
            <person name="Westerberg I."/>
            <person name="Brannstrom I.O."/>
            <person name="Guillou S."/>
            <person name="Cros-Aarteil S."/>
            <person name="Calhoun S."/>
            <person name="Haridas S."/>
            <person name="Kuo A."/>
            <person name="Mondo S."/>
            <person name="Pangilinan J."/>
            <person name="Riley R."/>
            <person name="LaButti K."/>
            <person name="Andreopoulos B."/>
            <person name="Lipzen A."/>
            <person name="Chen C."/>
            <person name="Yan M."/>
            <person name="Daum C."/>
            <person name="Ng V."/>
            <person name="Clum A."/>
            <person name="Steindorff A."/>
            <person name="Ohm R.A."/>
            <person name="Martin F."/>
            <person name="Silar P."/>
            <person name="Natvig D.O."/>
            <person name="Lalanne C."/>
            <person name="Gautier V."/>
            <person name="Ament-Velasquez S.L."/>
            <person name="Kruys A."/>
            <person name="Hutchinson M.I."/>
            <person name="Powell A.J."/>
            <person name="Barry K."/>
            <person name="Miller A.N."/>
            <person name="Grigoriev I.V."/>
            <person name="Debuchy R."/>
            <person name="Gladieux P."/>
            <person name="Hiltunen Thoren M."/>
            <person name="Johannesson H."/>
        </authorList>
    </citation>
    <scope>NUCLEOTIDE SEQUENCE</scope>
    <source>
        <strain evidence="10">PSN309</strain>
    </source>
</reference>
<keyword evidence="2" id="KW-0597">Phosphoprotein</keyword>
<dbReference type="GO" id="GO:0005637">
    <property type="term" value="C:nuclear inner membrane"/>
    <property type="evidence" value="ECO:0007669"/>
    <property type="project" value="UniProtKB-SubCell"/>
</dbReference>
<feature type="compositionally biased region" description="Basic and acidic residues" evidence="7">
    <location>
        <begin position="711"/>
        <end position="728"/>
    </location>
</feature>
<evidence type="ECO:0000259" key="8">
    <source>
        <dbReference type="Pfam" id="PF09402"/>
    </source>
</evidence>
<dbReference type="EMBL" id="MU864365">
    <property type="protein sequence ID" value="KAK4190549.1"/>
    <property type="molecule type" value="Genomic_DNA"/>
</dbReference>
<feature type="compositionally biased region" description="Basic and acidic residues" evidence="7">
    <location>
        <begin position="113"/>
        <end position="122"/>
    </location>
</feature>
<gene>
    <name evidence="10" type="ORF">QBC35DRAFT_377843</name>
</gene>
<evidence type="ECO:0000259" key="9">
    <source>
        <dbReference type="Pfam" id="PF12949"/>
    </source>
</evidence>
<evidence type="ECO:0000256" key="7">
    <source>
        <dbReference type="SAM" id="MobiDB-lite"/>
    </source>
</evidence>
<dbReference type="PANTHER" id="PTHR47808">
    <property type="entry name" value="INNER NUCLEAR MEMBRANE PROTEIN HEH2-RELATED"/>
    <property type="match status" value="1"/>
</dbReference>
<evidence type="ECO:0000256" key="4">
    <source>
        <dbReference type="ARBA" id="ARBA00022989"/>
    </source>
</evidence>
<evidence type="ECO:0000313" key="11">
    <source>
        <dbReference type="Proteomes" id="UP001302126"/>
    </source>
</evidence>
<feature type="compositionally biased region" description="Basic and acidic residues" evidence="7">
    <location>
        <begin position="159"/>
        <end position="169"/>
    </location>
</feature>